<sequence length="209" mass="22684">MKQSRLTLLALAMAATSVLSSAPVAAEDGYISDDVYVYLQAGPSNQYRILGTVETGMQITLLGETQNDYTKVRDHKGREGWIPSEFVTTNPSFRARVEAAVAAQDSAQASSEAAQQQQQTLSTELAAVKRNLGGELESTQNELAKTKRALASALQAQQKAETELSEVRKDEQFAMWREGAGIVTGGILLGLLISRLPKPKRRGGGDRWM</sequence>
<dbReference type="RefSeq" id="WP_141237372.1">
    <property type="nucleotide sequence ID" value="NZ_BSNC01000003.1"/>
</dbReference>
<evidence type="ECO:0000259" key="8">
    <source>
        <dbReference type="PROSITE" id="PS51781"/>
    </source>
</evidence>
<dbReference type="InterPro" id="IPR016476">
    <property type="entry name" value="SH3_dom_pro"/>
</dbReference>
<dbReference type="InterPro" id="IPR003646">
    <property type="entry name" value="SH3-like_bac-type"/>
</dbReference>
<gene>
    <name evidence="9" type="ORF">GCM10007895_09850</name>
</gene>
<comment type="subcellular location">
    <subcellularLocation>
        <location evidence="1">Membrane</location>
        <topology evidence="1">Single-pass membrane protein</topology>
    </subcellularLocation>
</comment>
<feature type="signal peptide" evidence="7">
    <location>
        <begin position="1"/>
        <end position="26"/>
    </location>
</feature>
<evidence type="ECO:0000256" key="7">
    <source>
        <dbReference type="SAM" id="SignalP"/>
    </source>
</evidence>
<dbReference type="SMART" id="SM00287">
    <property type="entry name" value="SH3b"/>
    <property type="match status" value="1"/>
</dbReference>
<keyword evidence="6" id="KW-0175">Coiled coil</keyword>
<evidence type="ECO:0000256" key="6">
    <source>
        <dbReference type="SAM" id="Coils"/>
    </source>
</evidence>
<keyword evidence="4" id="KW-1133">Transmembrane helix</keyword>
<protein>
    <submittedName>
        <fullName evidence="9">SH3 domain protein</fullName>
    </submittedName>
</protein>
<feature type="domain" description="SH3b" evidence="8">
    <location>
        <begin position="26"/>
        <end position="91"/>
    </location>
</feature>
<dbReference type="Gene3D" id="2.30.30.40">
    <property type="entry name" value="SH3 Domains"/>
    <property type="match status" value="1"/>
</dbReference>
<keyword evidence="3 7" id="KW-0732">Signal</keyword>
<reference evidence="9" key="2">
    <citation type="submission" date="2023-01" db="EMBL/GenBank/DDBJ databases">
        <title>Draft genome sequence of Paraferrimonas sedimenticola strain NBRC 101628.</title>
        <authorList>
            <person name="Sun Q."/>
            <person name="Mori K."/>
        </authorList>
    </citation>
    <scope>NUCLEOTIDE SEQUENCE</scope>
    <source>
        <strain evidence="9">NBRC 101628</strain>
    </source>
</reference>
<evidence type="ECO:0000256" key="2">
    <source>
        <dbReference type="ARBA" id="ARBA00022692"/>
    </source>
</evidence>
<proteinExistence type="predicted"/>
<evidence type="ECO:0000313" key="9">
    <source>
        <dbReference type="EMBL" id="GLP95679.1"/>
    </source>
</evidence>
<evidence type="ECO:0000256" key="5">
    <source>
        <dbReference type="ARBA" id="ARBA00023136"/>
    </source>
</evidence>
<dbReference type="NCBIfam" id="TIGR04211">
    <property type="entry name" value="SH3_and_anchor"/>
    <property type="match status" value="1"/>
</dbReference>
<accession>A0AA37VU63</accession>
<keyword evidence="5" id="KW-0472">Membrane</keyword>
<dbReference type="InterPro" id="IPR036028">
    <property type="entry name" value="SH3-like_dom_sf"/>
</dbReference>
<evidence type="ECO:0000256" key="4">
    <source>
        <dbReference type="ARBA" id="ARBA00022989"/>
    </source>
</evidence>
<dbReference type="AlphaFoldDB" id="A0AA37VU63"/>
<reference evidence="9" key="1">
    <citation type="journal article" date="2014" name="Int. J. Syst. Evol. Microbiol.">
        <title>Complete genome sequence of Corynebacterium casei LMG S-19264T (=DSM 44701T), isolated from a smear-ripened cheese.</title>
        <authorList>
            <consortium name="US DOE Joint Genome Institute (JGI-PGF)"/>
            <person name="Walter F."/>
            <person name="Albersmeier A."/>
            <person name="Kalinowski J."/>
            <person name="Ruckert C."/>
        </authorList>
    </citation>
    <scope>NUCLEOTIDE SEQUENCE</scope>
    <source>
        <strain evidence="9">NBRC 101628</strain>
    </source>
</reference>
<evidence type="ECO:0000256" key="3">
    <source>
        <dbReference type="ARBA" id="ARBA00022729"/>
    </source>
</evidence>
<dbReference type="SUPFAM" id="SSF50044">
    <property type="entry name" value="SH3-domain"/>
    <property type="match status" value="1"/>
</dbReference>
<keyword evidence="2" id="KW-0812">Transmembrane</keyword>
<feature type="chain" id="PRO_5041273012" evidence="7">
    <location>
        <begin position="27"/>
        <end position="209"/>
    </location>
</feature>
<dbReference type="EMBL" id="BSNC01000003">
    <property type="protein sequence ID" value="GLP95679.1"/>
    <property type="molecule type" value="Genomic_DNA"/>
</dbReference>
<evidence type="ECO:0000256" key="1">
    <source>
        <dbReference type="ARBA" id="ARBA00004167"/>
    </source>
</evidence>
<dbReference type="PIRSF" id="PIRSF006158">
    <property type="entry name" value="UCP006158_SH3"/>
    <property type="match status" value="1"/>
</dbReference>
<evidence type="ECO:0000313" key="10">
    <source>
        <dbReference type="Proteomes" id="UP001161422"/>
    </source>
</evidence>
<name>A0AA37VU63_9GAMM</name>
<dbReference type="Proteomes" id="UP001161422">
    <property type="component" value="Unassembled WGS sequence"/>
</dbReference>
<organism evidence="9 10">
    <name type="scientific">Paraferrimonas sedimenticola</name>
    <dbReference type="NCBI Taxonomy" id="375674"/>
    <lineage>
        <taxon>Bacteria</taxon>
        <taxon>Pseudomonadati</taxon>
        <taxon>Pseudomonadota</taxon>
        <taxon>Gammaproteobacteria</taxon>
        <taxon>Alteromonadales</taxon>
        <taxon>Ferrimonadaceae</taxon>
        <taxon>Paraferrimonas</taxon>
    </lineage>
</organism>
<dbReference type="GO" id="GO:0016020">
    <property type="term" value="C:membrane"/>
    <property type="evidence" value="ECO:0007669"/>
    <property type="project" value="UniProtKB-SubCell"/>
</dbReference>
<feature type="coiled-coil region" evidence="6">
    <location>
        <begin position="111"/>
        <end position="170"/>
    </location>
</feature>
<dbReference type="PROSITE" id="PS51781">
    <property type="entry name" value="SH3B"/>
    <property type="match status" value="1"/>
</dbReference>
<keyword evidence="10" id="KW-1185">Reference proteome</keyword>
<dbReference type="Pfam" id="PF08239">
    <property type="entry name" value="SH3_3"/>
    <property type="match status" value="1"/>
</dbReference>
<comment type="caution">
    <text evidence="9">The sequence shown here is derived from an EMBL/GenBank/DDBJ whole genome shotgun (WGS) entry which is preliminary data.</text>
</comment>